<name>A0A8S5REP0_9VIRU</name>
<sequence length="552" mass="62157">MIGLPDPTPIQYDIANTMQKPPSDRIIIEGFRGVAKSFIACAYAVWTLWRDPQIKVEVISASKDRSDANAVFIKRIIQVLPFLEELLPRRGQRDTQNLFDVGLATPDISPSVKSVGITGQITGTRADLLIADDVEVPNNSGTQMQRDKLSESVKEFDAILKPGGQIIYLGTPQNEMSLYNELQKRGYDVIIYPVVYPETSKEREEYGDNLADCIAQLYDSNPEAYAGYPTDPARFNEEEIAKRRLSYGKAGFALQFKLNTNLSDAEKYPLKVSDFIVADLDLEEASLQWSWASGGSQRLSDVPCVALKGDYFYSPLLRSQEVSKYTGTVMAIDPSGRGKDETAYAIVKFLNGYLFLMEVGGYRDGYTDATLKALANKAKFYGVNEIVVEANFGDGMFVQLIKPILNAIHPCSVEEVKNSKQKELRIIDTLEPIMMRHKLIVNTSVIREDYRVYEKNPAYSLIYQLTRISRDRGALAHDDRLDAVTMAVAHWLEVLDRDAQVGMEELLEEELEKWLDPDRGIGYIEEAPLVNKKRSNSQDFNNLNLLDGFFRS</sequence>
<reference evidence="2" key="1">
    <citation type="journal article" date="2021" name="Proc. Natl. Acad. Sci. U.S.A.">
        <title>A Catalog of Tens of Thousands of Viruses from Human Metagenomes Reveals Hidden Associations with Chronic Diseases.</title>
        <authorList>
            <person name="Tisza M.J."/>
            <person name="Buck C.B."/>
        </authorList>
    </citation>
    <scope>NUCLEOTIDE SEQUENCE</scope>
    <source>
        <strain evidence="2">Ctqq75</strain>
    </source>
</reference>
<dbReference type="InterPro" id="IPR047987">
    <property type="entry name" value="Gp19-like_virus"/>
</dbReference>
<dbReference type="GO" id="GO:0005524">
    <property type="term" value="F:ATP binding"/>
    <property type="evidence" value="ECO:0007669"/>
    <property type="project" value="InterPro"/>
</dbReference>
<dbReference type="InterPro" id="IPR044271">
    <property type="entry name" value="Terminase_large_su_gp19"/>
</dbReference>
<dbReference type="Gene3D" id="3.30.420.240">
    <property type="match status" value="1"/>
</dbReference>
<organism evidence="2">
    <name type="scientific">virus sp. ctqq75</name>
    <dbReference type="NCBI Taxonomy" id="2827999"/>
    <lineage>
        <taxon>Viruses</taxon>
    </lineage>
</organism>
<dbReference type="InterPro" id="IPR054762">
    <property type="entry name" value="Gp19_RNaseH-like"/>
</dbReference>
<evidence type="ECO:0000313" key="2">
    <source>
        <dbReference type="EMBL" id="DAE29627.1"/>
    </source>
</evidence>
<evidence type="ECO:0000259" key="1">
    <source>
        <dbReference type="Pfam" id="PF22530"/>
    </source>
</evidence>
<accession>A0A8S5REP0</accession>
<protein>
    <submittedName>
        <fullName evidence="2">Terminase</fullName>
    </submittedName>
</protein>
<proteinExistence type="inferred from homology"/>
<dbReference type="GO" id="GO:0016887">
    <property type="term" value="F:ATP hydrolysis activity"/>
    <property type="evidence" value="ECO:0007669"/>
    <property type="project" value="InterPro"/>
</dbReference>
<feature type="domain" description="Terminase large subunit ribonuclease H-like" evidence="1">
    <location>
        <begin position="332"/>
        <end position="439"/>
    </location>
</feature>
<dbReference type="EMBL" id="BK059096">
    <property type="protein sequence ID" value="DAE29627.1"/>
    <property type="molecule type" value="Genomic_DNA"/>
</dbReference>
<dbReference type="GO" id="GO:0004519">
    <property type="term" value="F:endonuclease activity"/>
    <property type="evidence" value="ECO:0007669"/>
    <property type="project" value="InterPro"/>
</dbReference>
<dbReference type="InterPro" id="IPR027417">
    <property type="entry name" value="P-loop_NTPase"/>
</dbReference>
<dbReference type="HAMAP" id="MF_04147">
    <property type="entry name" value="TERL_T7"/>
    <property type="match status" value="1"/>
</dbReference>
<dbReference type="Gene3D" id="3.40.50.300">
    <property type="entry name" value="P-loop containing nucleotide triphosphate hydrolases"/>
    <property type="match status" value="1"/>
</dbReference>
<dbReference type="NCBIfam" id="NF033889">
    <property type="entry name" value="termin_lrg_T7"/>
    <property type="match status" value="1"/>
</dbReference>
<dbReference type="Pfam" id="PF22530">
    <property type="entry name" value="Terminase-T7_RNaseH-like"/>
    <property type="match status" value="1"/>
</dbReference>